<keyword evidence="6" id="KW-1133">Transmembrane helix</keyword>
<dbReference type="AlphaFoldDB" id="A0A6N8F4V8"/>
<dbReference type="FunFam" id="3.30.565.10:FF:000010">
    <property type="entry name" value="Sensor histidine kinase RcsC"/>
    <property type="match status" value="1"/>
</dbReference>
<feature type="domain" description="Histidine kinase" evidence="7">
    <location>
        <begin position="397"/>
        <end position="613"/>
    </location>
</feature>
<protein>
    <recommendedName>
        <fullName evidence="2">histidine kinase</fullName>
        <ecNumber evidence="2">2.7.13.3</ecNumber>
    </recommendedName>
</protein>
<dbReference type="InterPro" id="IPR003594">
    <property type="entry name" value="HATPase_dom"/>
</dbReference>
<dbReference type="Proteomes" id="UP000439994">
    <property type="component" value="Unassembled WGS sequence"/>
</dbReference>
<dbReference type="PANTHER" id="PTHR45339">
    <property type="entry name" value="HYBRID SIGNAL TRANSDUCTION HISTIDINE KINASE J"/>
    <property type="match status" value="1"/>
</dbReference>
<feature type="modified residue" description="4-aspartylphosphate" evidence="5">
    <location>
        <position position="685"/>
    </location>
</feature>
<dbReference type="InterPro" id="IPR001789">
    <property type="entry name" value="Sig_transdc_resp-reg_receiver"/>
</dbReference>
<keyword evidence="10" id="KW-1185">Reference proteome</keyword>
<dbReference type="InterPro" id="IPR003661">
    <property type="entry name" value="HisK_dim/P_dom"/>
</dbReference>
<evidence type="ECO:0000313" key="10">
    <source>
        <dbReference type="Proteomes" id="UP000439994"/>
    </source>
</evidence>
<comment type="caution">
    <text evidence="9">The sequence shown here is derived from an EMBL/GenBank/DDBJ whole genome shotgun (WGS) entry which is preliminary data.</text>
</comment>
<dbReference type="InterPro" id="IPR036097">
    <property type="entry name" value="HisK_dim/P_sf"/>
</dbReference>
<evidence type="ECO:0000259" key="7">
    <source>
        <dbReference type="PROSITE" id="PS50109"/>
    </source>
</evidence>
<evidence type="ECO:0000256" key="6">
    <source>
        <dbReference type="SAM" id="Phobius"/>
    </source>
</evidence>
<sequence>MQKPRLGICSMWRKNLLGMVLLGMIMTDRIKSQNKKSVLKEIQFKLSFATLILISVCVVIFGLESYKQSISLAKEDVKQHSSSVALDLQNELAKQIYGLSSLADNKVLAELPTNLLYTQYAFRELKRIVNVNPLIDAAFISDGSEFVVEGFPLEALKFDRSTLLPYTKSLMQRNNTDFQLALFYTPEIIDVESASTEGSLFLSIALRKSNESLIDPYQTTAILYLLLNPNYLLINDKSTNYSNTKVVVNGVNWFTKSNTHFDSDLTYTYSTFTTKKDGVNLDIQVVHDKNYYTTSVFNSIASSLFIILLTFVLLIFYMIKFSKRLRKPLKNLEKVANSIQSGRYIVCDIESEFLEFDSVFKAMDHMSTTVNQQFLDLQKQKLKAEVSEQAKGNFLANMSHEIRTPMNGILGTLQILQRQSLPYESEELVEKGILSSKMLLTIVNDILDFSKIEAGRLAIEVIPINVSKLVESTIAELQPEAESKGISIELTLDSSYREGWLGDPVRIKQIALNLLSNAIKFTDKGGVFIDLKVENEQLFLKCRDTGIGMSKTIIGSLFSRFEQADKSTTRKYGGTGLGMAITSQLVSLMGGQIKVDSVLTKGTTFKLLLPLAQTDMEKLTVERKTKIGTPRLKGKTILLAEDNKINQTVFLAMMKPTLANIVVAFDGKEAVEKFNEVKPDIVFMDIQMPIMDGIEACVEIRKMDNRVPIVALTANVMSEDVAKYMATGFVAHIGKPVEINKLYRELDHYLIETLN</sequence>
<dbReference type="PROSITE" id="PS50109">
    <property type="entry name" value="HIS_KIN"/>
    <property type="match status" value="1"/>
</dbReference>
<dbReference type="SMART" id="SM00388">
    <property type="entry name" value="HisKA"/>
    <property type="match status" value="1"/>
</dbReference>
<evidence type="ECO:0000256" key="2">
    <source>
        <dbReference type="ARBA" id="ARBA00012438"/>
    </source>
</evidence>
<comment type="catalytic activity">
    <reaction evidence="1">
        <text>ATP + protein L-histidine = ADP + protein N-phospho-L-histidine.</text>
        <dbReference type="EC" id="2.7.13.3"/>
    </reaction>
</comment>
<dbReference type="InterPro" id="IPR005467">
    <property type="entry name" value="His_kinase_dom"/>
</dbReference>
<dbReference type="InterPro" id="IPR036890">
    <property type="entry name" value="HATPase_C_sf"/>
</dbReference>
<accession>A0A6N8F4V8</accession>
<dbReference type="OrthoDB" id="9810730at2"/>
<keyword evidence="6" id="KW-0812">Transmembrane</keyword>
<dbReference type="CDD" id="cd17546">
    <property type="entry name" value="REC_hyHK_CKI1_RcsC-like"/>
    <property type="match status" value="1"/>
</dbReference>
<reference evidence="9 10" key="1">
    <citation type="submission" date="2019-11" db="EMBL/GenBank/DDBJ databases">
        <title>P. haliotis isolates from Z. marina roots.</title>
        <authorList>
            <person name="Cohen M."/>
            <person name="Jospin G."/>
            <person name="Eisen J.A."/>
            <person name="Coil D.A."/>
        </authorList>
    </citation>
    <scope>NUCLEOTIDE SEQUENCE [LARGE SCALE GENOMIC DNA]</scope>
    <source>
        <strain evidence="9 10">UCD-MCMsp1aY</strain>
    </source>
</reference>
<dbReference type="Pfam" id="PF00072">
    <property type="entry name" value="Response_reg"/>
    <property type="match status" value="1"/>
</dbReference>
<keyword evidence="6" id="KW-0472">Membrane</keyword>
<dbReference type="GO" id="GO:0000155">
    <property type="term" value="F:phosphorelay sensor kinase activity"/>
    <property type="evidence" value="ECO:0007669"/>
    <property type="project" value="InterPro"/>
</dbReference>
<proteinExistence type="predicted"/>
<evidence type="ECO:0000313" key="9">
    <source>
        <dbReference type="EMBL" id="MUH71194.1"/>
    </source>
</evidence>
<evidence type="ECO:0000259" key="8">
    <source>
        <dbReference type="PROSITE" id="PS50110"/>
    </source>
</evidence>
<dbReference type="Gene3D" id="1.10.287.130">
    <property type="match status" value="1"/>
</dbReference>
<evidence type="ECO:0000256" key="1">
    <source>
        <dbReference type="ARBA" id="ARBA00000085"/>
    </source>
</evidence>
<dbReference type="CDD" id="cd00082">
    <property type="entry name" value="HisKA"/>
    <property type="match status" value="1"/>
</dbReference>
<dbReference type="EMBL" id="WOCD01000001">
    <property type="protein sequence ID" value="MUH71194.1"/>
    <property type="molecule type" value="Genomic_DNA"/>
</dbReference>
<dbReference type="Gene3D" id="3.40.50.2300">
    <property type="match status" value="1"/>
</dbReference>
<dbReference type="Gene3D" id="3.30.565.10">
    <property type="entry name" value="Histidine kinase-like ATPase, C-terminal domain"/>
    <property type="match status" value="1"/>
</dbReference>
<feature type="transmembrane region" description="Helical" evidence="6">
    <location>
        <begin position="42"/>
        <end position="63"/>
    </location>
</feature>
<evidence type="ECO:0000256" key="3">
    <source>
        <dbReference type="ARBA" id="ARBA00022553"/>
    </source>
</evidence>
<keyword evidence="3 5" id="KW-0597">Phosphoprotein</keyword>
<dbReference type="InterPro" id="IPR004358">
    <property type="entry name" value="Sig_transdc_His_kin-like_C"/>
</dbReference>
<dbReference type="CDD" id="cd16922">
    <property type="entry name" value="HATPase_EvgS-ArcB-TorS-like"/>
    <property type="match status" value="1"/>
</dbReference>
<dbReference type="PROSITE" id="PS50110">
    <property type="entry name" value="RESPONSE_REGULATORY"/>
    <property type="match status" value="1"/>
</dbReference>
<evidence type="ECO:0000256" key="5">
    <source>
        <dbReference type="PROSITE-ProRule" id="PRU00169"/>
    </source>
</evidence>
<dbReference type="Pfam" id="PF02518">
    <property type="entry name" value="HATPase_c"/>
    <property type="match status" value="1"/>
</dbReference>
<dbReference type="SMART" id="SM00448">
    <property type="entry name" value="REC"/>
    <property type="match status" value="1"/>
</dbReference>
<dbReference type="SUPFAM" id="SSF52172">
    <property type="entry name" value="CheY-like"/>
    <property type="match status" value="1"/>
</dbReference>
<gene>
    <name evidence="9" type="ORF">GNP35_01030</name>
</gene>
<feature type="transmembrane region" description="Helical" evidence="6">
    <location>
        <begin position="300"/>
        <end position="319"/>
    </location>
</feature>
<dbReference type="PRINTS" id="PR00344">
    <property type="entry name" value="BCTRLSENSOR"/>
</dbReference>
<name>A0A6N8F4V8_9GAMM</name>
<organism evidence="9 10">
    <name type="scientific">Psychrosphaera haliotis</name>
    <dbReference type="NCBI Taxonomy" id="555083"/>
    <lineage>
        <taxon>Bacteria</taxon>
        <taxon>Pseudomonadati</taxon>
        <taxon>Pseudomonadota</taxon>
        <taxon>Gammaproteobacteria</taxon>
        <taxon>Alteromonadales</taxon>
        <taxon>Pseudoalteromonadaceae</taxon>
        <taxon>Psychrosphaera</taxon>
    </lineage>
</organism>
<feature type="domain" description="Response regulatory" evidence="8">
    <location>
        <begin position="636"/>
        <end position="750"/>
    </location>
</feature>
<dbReference type="PANTHER" id="PTHR45339:SF1">
    <property type="entry name" value="HYBRID SIGNAL TRANSDUCTION HISTIDINE KINASE J"/>
    <property type="match status" value="1"/>
</dbReference>
<dbReference type="Pfam" id="PF00512">
    <property type="entry name" value="HisKA"/>
    <property type="match status" value="1"/>
</dbReference>
<dbReference type="SUPFAM" id="SSF47384">
    <property type="entry name" value="Homodimeric domain of signal transducing histidine kinase"/>
    <property type="match status" value="1"/>
</dbReference>
<dbReference type="SMART" id="SM00387">
    <property type="entry name" value="HATPase_c"/>
    <property type="match status" value="1"/>
</dbReference>
<dbReference type="InterPro" id="IPR011006">
    <property type="entry name" value="CheY-like_superfamily"/>
</dbReference>
<keyword evidence="4" id="KW-0902">Two-component regulatory system</keyword>
<dbReference type="EC" id="2.7.13.3" evidence="2"/>
<evidence type="ECO:0000256" key="4">
    <source>
        <dbReference type="ARBA" id="ARBA00023012"/>
    </source>
</evidence>
<feature type="transmembrane region" description="Helical" evidence="6">
    <location>
        <begin position="12"/>
        <end position="30"/>
    </location>
</feature>
<dbReference type="SUPFAM" id="SSF55874">
    <property type="entry name" value="ATPase domain of HSP90 chaperone/DNA topoisomerase II/histidine kinase"/>
    <property type="match status" value="1"/>
</dbReference>